<dbReference type="EMBL" id="BPLR01013752">
    <property type="protein sequence ID" value="GIY63512.1"/>
    <property type="molecule type" value="Genomic_DNA"/>
</dbReference>
<evidence type="ECO:0000313" key="2">
    <source>
        <dbReference type="Proteomes" id="UP001054945"/>
    </source>
</evidence>
<comment type="caution">
    <text evidence="1">The sequence shown here is derived from an EMBL/GenBank/DDBJ whole genome shotgun (WGS) entry which is preliminary data.</text>
</comment>
<dbReference type="AlphaFoldDB" id="A0AAV4V009"/>
<dbReference type="Proteomes" id="UP001054945">
    <property type="component" value="Unassembled WGS sequence"/>
</dbReference>
<name>A0AAV4V009_CAEEX</name>
<proteinExistence type="predicted"/>
<sequence>MMTKFPNGYKEHCEVQYFLRRVILNLGNSLTFQGYWEIHCLFAAIGKSTFSAIPSLRSIWTRKALSLTYGMWSLILSPLELRPLGWPLIYLLSSARGNSRRVKQPPRCELKFYYLPPPHPLRSDSSRLA</sequence>
<gene>
    <name evidence="1" type="ORF">CEXT_435591</name>
</gene>
<reference evidence="1 2" key="1">
    <citation type="submission" date="2021-06" db="EMBL/GenBank/DDBJ databases">
        <title>Caerostris extrusa draft genome.</title>
        <authorList>
            <person name="Kono N."/>
            <person name="Arakawa K."/>
        </authorList>
    </citation>
    <scope>NUCLEOTIDE SEQUENCE [LARGE SCALE GENOMIC DNA]</scope>
</reference>
<accession>A0AAV4V009</accession>
<keyword evidence="2" id="KW-1185">Reference proteome</keyword>
<protein>
    <submittedName>
        <fullName evidence="1">Uncharacterized protein</fullName>
    </submittedName>
</protein>
<evidence type="ECO:0000313" key="1">
    <source>
        <dbReference type="EMBL" id="GIY63512.1"/>
    </source>
</evidence>
<organism evidence="1 2">
    <name type="scientific">Caerostris extrusa</name>
    <name type="common">Bark spider</name>
    <name type="synonym">Caerostris bankana</name>
    <dbReference type="NCBI Taxonomy" id="172846"/>
    <lineage>
        <taxon>Eukaryota</taxon>
        <taxon>Metazoa</taxon>
        <taxon>Ecdysozoa</taxon>
        <taxon>Arthropoda</taxon>
        <taxon>Chelicerata</taxon>
        <taxon>Arachnida</taxon>
        <taxon>Araneae</taxon>
        <taxon>Araneomorphae</taxon>
        <taxon>Entelegynae</taxon>
        <taxon>Araneoidea</taxon>
        <taxon>Araneidae</taxon>
        <taxon>Caerostris</taxon>
    </lineage>
</organism>